<dbReference type="EMBL" id="CAUYUE010000016">
    <property type="protein sequence ID" value="CAK0787250.1"/>
    <property type="molecule type" value="Genomic_DNA"/>
</dbReference>
<feature type="region of interest" description="Disordered" evidence="1">
    <location>
        <begin position="181"/>
        <end position="249"/>
    </location>
</feature>
<accession>A0AAV1IME0</accession>
<proteinExistence type="predicted"/>
<evidence type="ECO:0000256" key="1">
    <source>
        <dbReference type="SAM" id="MobiDB-lite"/>
    </source>
</evidence>
<sequence length="249" mass="26325">MSHVYGPDGRVRRPVKRMYPIEKENKERVSRKGSVNSAVSHFTSLDIGCQHETAQQPVKRGQEARIKETLHSSLRFDSNDGAYVGLTAAQGADRAVFSSRPLCGAKAALYASSISLREDAGAAAGLAAEPRHVSELKRLEVSGSAGSIIAPAPEACESRISRRASLSTSARQHASSIVMAGDSPCAQGSAAQELPGPVPAPEPTPAPVLMPRRRLRARAATPPSVRRQNRDRSPNVRPPPGGASSVTLG</sequence>
<organism evidence="2 3">
    <name type="scientific">Coccomyxa viridis</name>
    <dbReference type="NCBI Taxonomy" id="1274662"/>
    <lineage>
        <taxon>Eukaryota</taxon>
        <taxon>Viridiplantae</taxon>
        <taxon>Chlorophyta</taxon>
        <taxon>core chlorophytes</taxon>
        <taxon>Trebouxiophyceae</taxon>
        <taxon>Trebouxiophyceae incertae sedis</taxon>
        <taxon>Coccomyxaceae</taxon>
        <taxon>Coccomyxa</taxon>
    </lineage>
</organism>
<dbReference type="AlphaFoldDB" id="A0AAV1IME0"/>
<evidence type="ECO:0000313" key="2">
    <source>
        <dbReference type="EMBL" id="CAK0787250.1"/>
    </source>
</evidence>
<protein>
    <submittedName>
        <fullName evidence="2">Uncharacterized protein</fullName>
    </submittedName>
</protein>
<reference evidence="2 3" key="1">
    <citation type="submission" date="2023-10" db="EMBL/GenBank/DDBJ databases">
        <authorList>
            <person name="Maclean D."/>
            <person name="Macfadyen A."/>
        </authorList>
    </citation>
    <scope>NUCLEOTIDE SEQUENCE [LARGE SCALE GENOMIC DNA]</scope>
</reference>
<evidence type="ECO:0000313" key="3">
    <source>
        <dbReference type="Proteomes" id="UP001314263"/>
    </source>
</evidence>
<keyword evidence="3" id="KW-1185">Reference proteome</keyword>
<feature type="compositionally biased region" description="Basic and acidic residues" evidence="1">
    <location>
        <begin position="19"/>
        <end position="30"/>
    </location>
</feature>
<dbReference type="Proteomes" id="UP001314263">
    <property type="component" value="Unassembled WGS sequence"/>
</dbReference>
<feature type="compositionally biased region" description="Pro residues" evidence="1">
    <location>
        <begin position="196"/>
        <end position="208"/>
    </location>
</feature>
<feature type="region of interest" description="Disordered" evidence="1">
    <location>
        <begin position="1"/>
        <end position="35"/>
    </location>
</feature>
<name>A0AAV1IME0_9CHLO</name>
<comment type="caution">
    <text evidence="2">The sequence shown here is derived from an EMBL/GenBank/DDBJ whole genome shotgun (WGS) entry which is preliminary data.</text>
</comment>
<gene>
    <name evidence="2" type="ORF">CVIRNUC_010467</name>
</gene>